<dbReference type="Proteomes" id="UP001500305">
    <property type="component" value="Unassembled WGS sequence"/>
</dbReference>
<gene>
    <name evidence="1" type="ORF">GCM10010430_77970</name>
</gene>
<evidence type="ECO:0000313" key="1">
    <source>
        <dbReference type="EMBL" id="GAA2280415.1"/>
    </source>
</evidence>
<protein>
    <submittedName>
        <fullName evidence="1">Uncharacterized protein</fullName>
    </submittedName>
</protein>
<accession>A0ABN3F0X6</accession>
<name>A0ABN3F0X6_9ACTN</name>
<sequence length="155" mass="17514">MSPDGRRWHSWRVLIDRPDEDPPTTGERPVLRQGFWAAYLMRTCRTEDGERRLVAEWFGADVADADAAWEAGMADGIEFRVPFGNGHSVVVANSEYPTDWGTEWYVSHPDWHRGARLAYIDHVRAVPERGQGPGLSWRELTHIANTPDLAAPGVH</sequence>
<reference evidence="1 2" key="1">
    <citation type="journal article" date="2019" name="Int. J. Syst. Evol. Microbiol.">
        <title>The Global Catalogue of Microorganisms (GCM) 10K type strain sequencing project: providing services to taxonomists for standard genome sequencing and annotation.</title>
        <authorList>
            <consortium name="The Broad Institute Genomics Platform"/>
            <consortium name="The Broad Institute Genome Sequencing Center for Infectious Disease"/>
            <person name="Wu L."/>
            <person name="Ma J."/>
        </authorList>
    </citation>
    <scope>NUCLEOTIDE SEQUENCE [LARGE SCALE GENOMIC DNA]</scope>
    <source>
        <strain evidence="1 2">JCM 7356</strain>
    </source>
</reference>
<keyword evidence="2" id="KW-1185">Reference proteome</keyword>
<comment type="caution">
    <text evidence="1">The sequence shown here is derived from an EMBL/GenBank/DDBJ whole genome shotgun (WGS) entry which is preliminary data.</text>
</comment>
<organism evidence="1 2">
    <name type="scientific">Kitasatospora cystarginea</name>
    <dbReference type="NCBI Taxonomy" id="58350"/>
    <lineage>
        <taxon>Bacteria</taxon>
        <taxon>Bacillati</taxon>
        <taxon>Actinomycetota</taxon>
        <taxon>Actinomycetes</taxon>
        <taxon>Kitasatosporales</taxon>
        <taxon>Streptomycetaceae</taxon>
        <taxon>Kitasatospora</taxon>
    </lineage>
</organism>
<evidence type="ECO:0000313" key="2">
    <source>
        <dbReference type="Proteomes" id="UP001500305"/>
    </source>
</evidence>
<dbReference type="EMBL" id="BAAATR010000076">
    <property type="protein sequence ID" value="GAA2280415.1"/>
    <property type="molecule type" value="Genomic_DNA"/>
</dbReference>
<proteinExistence type="predicted"/>